<comment type="caution">
    <text evidence="1">The sequence shown here is derived from an EMBL/GenBank/DDBJ whole genome shotgun (WGS) entry which is preliminary data.</text>
</comment>
<dbReference type="GO" id="GO:0004497">
    <property type="term" value="F:monooxygenase activity"/>
    <property type="evidence" value="ECO:0007669"/>
    <property type="project" value="InterPro"/>
</dbReference>
<accession>A0A8H6XDL8</accession>
<protein>
    <submittedName>
        <fullName evidence="1">Cytochrome P450</fullName>
    </submittedName>
</protein>
<dbReference type="Proteomes" id="UP000620124">
    <property type="component" value="Unassembled WGS sequence"/>
</dbReference>
<dbReference type="InterPro" id="IPR036396">
    <property type="entry name" value="Cyt_P450_sf"/>
</dbReference>
<gene>
    <name evidence="1" type="ORF">MVEN_01993800</name>
</gene>
<dbReference type="AlphaFoldDB" id="A0A8H6XDL8"/>
<sequence>MTPQMLSPIAGTILFYVLYRVAKYVYSELTYPLRKVASPMNSSFIFGNFTQLGNDAFLTQKWRNEFGPIFRFMGLFRTRQLHVSDVKALSHIITNGSVYHRPQAANEVRRRIVGKGACSSHIR</sequence>
<keyword evidence="2" id="KW-1185">Reference proteome</keyword>
<name>A0A8H6XDL8_9AGAR</name>
<dbReference type="Gene3D" id="1.10.630.10">
    <property type="entry name" value="Cytochrome P450"/>
    <property type="match status" value="1"/>
</dbReference>
<dbReference type="GO" id="GO:0016705">
    <property type="term" value="F:oxidoreductase activity, acting on paired donors, with incorporation or reduction of molecular oxygen"/>
    <property type="evidence" value="ECO:0007669"/>
    <property type="project" value="InterPro"/>
</dbReference>
<dbReference type="OrthoDB" id="1470350at2759"/>
<dbReference type="GO" id="GO:0020037">
    <property type="term" value="F:heme binding"/>
    <property type="evidence" value="ECO:0007669"/>
    <property type="project" value="InterPro"/>
</dbReference>
<evidence type="ECO:0000313" key="2">
    <source>
        <dbReference type="Proteomes" id="UP000620124"/>
    </source>
</evidence>
<dbReference type="GO" id="GO:0005506">
    <property type="term" value="F:iron ion binding"/>
    <property type="evidence" value="ECO:0007669"/>
    <property type="project" value="InterPro"/>
</dbReference>
<organism evidence="1 2">
    <name type="scientific">Mycena venus</name>
    <dbReference type="NCBI Taxonomy" id="2733690"/>
    <lineage>
        <taxon>Eukaryota</taxon>
        <taxon>Fungi</taxon>
        <taxon>Dikarya</taxon>
        <taxon>Basidiomycota</taxon>
        <taxon>Agaricomycotina</taxon>
        <taxon>Agaricomycetes</taxon>
        <taxon>Agaricomycetidae</taxon>
        <taxon>Agaricales</taxon>
        <taxon>Marasmiineae</taxon>
        <taxon>Mycenaceae</taxon>
        <taxon>Mycena</taxon>
    </lineage>
</organism>
<dbReference type="EMBL" id="JACAZI010000020">
    <property type="protein sequence ID" value="KAF7339167.1"/>
    <property type="molecule type" value="Genomic_DNA"/>
</dbReference>
<reference evidence="1" key="1">
    <citation type="submission" date="2020-05" db="EMBL/GenBank/DDBJ databases">
        <title>Mycena genomes resolve the evolution of fungal bioluminescence.</title>
        <authorList>
            <person name="Tsai I.J."/>
        </authorList>
    </citation>
    <scope>NUCLEOTIDE SEQUENCE</scope>
    <source>
        <strain evidence="1">CCC161011</strain>
    </source>
</reference>
<proteinExistence type="predicted"/>
<evidence type="ECO:0000313" key="1">
    <source>
        <dbReference type="EMBL" id="KAF7339167.1"/>
    </source>
</evidence>